<evidence type="ECO:0000313" key="2">
    <source>
        <dbReference type="Proteomes" id="UP000006048"/>
    </source>
</evidence>
<dbReference type="AlphaFoldDB" id="I4B5H7"/>
<dbReference type="RefSeq" id="WP_014803043.1">
    <property type="nucleotide sequence ID" value="NC_018020.1"/>
</dbReference>
<name>I4B5H7_TURPD</name>
<dbReference type="Proteomes" id="UP000006048">
    <property type="component" value="Chromosome"/>
</dbReference>
<keyword evidence="2" id="KW-1185">Reference proteome</keyword>
<evidence type="ECO:0008006" key="3">
    <source>
        <dbReference type="Google" id="ProtNLM"/>
    </source>
</evidence>
<protein>
    <recommendedName>
        <fullName evidence="3">Antitoxin</fullName>
    </recommendedName>
</protein>
<dbReference type="KEGG" id="tpx:Turpa_1887"/>
<accession>I4B5H7</accession>
<organism evidence="1 2">
    <name type="scientific">Turneriella parva (strain ATCC BAA-1111 / DSM 21527 / NCTC 11395 / H)</name>
    <name type="common">Leptospira parva</name>
    <dbReference type="NCBI Taxonomy" id="869212"/>
    <lineage>
        <taxon>Bacteria</taxon>
        <taxon>Pseudomonadati</taxon>
        <taxon>Spirochaetota</taxon>
        <taxon>Spirochaetia</taxon>
        <taxon>Leptospirales</taxon>
        <taxon>Leptospiraceae</taxon>
        <taxon>Turneriella</taxon>
    </lineage>
</organism>
<dbReference type="HOGENOM" id="CLU_168243_2_0_12"/>
<dbReference type="STRING" id="869212.Turpa_1887"/>
<evidence type="ECO:0000313" key="1">
    <source>
        <dbReference type="EMBL" id="AFM12534.1"/>
    </source>
</evidence>
<reference evidence="1 2" key="1">
    <citation type="submission" date="2012-06" db="EMBL/GenBank/DDBJ databases">
        <title>The complete chromosome of genome of Turneriella parva DSM 21527.</title>
        <authorList>
            <consortium name="US DOE Joint Genome Institute (JGI-PGF)"/>
            <person name="Lucas S."/>
            <person name="Han J."/>
            <person name="Lapidus A."/>
            <person name="Bruce D."/>
            <person name="Goodwin L."/>
            <person name="Pitluck S."/>
            <person name="Peters L."/>
            <person name="Kyrpides N."/>
            <person name="Mavromatis K."/>
            <person name="Ivanova N."/>
            <person name="Mikhailova N."/>
            <person name="Chertkov O."/>
            <person name="Detter J.C."/>
            <person name="Tapia R."/>
            <person name="Han C."/>
            <person name="Land M."/>
            <person name="Hauser L."/>
            <person name="Markowitz V."/>
            <person name="Cheng J.-F."/>
            <person name="Hugenholtz P."/>
            <person name="Woyke T."/>
            <person name="Wu D."/>
            <person name="Gronow S."/>
            <person name="Wellnitz S."/>
            <person name="Brambilla E."/>
            <person name="Klenk H.-P."/>
            <person name="Eisen J.A."/>
        </authorList>
    </citation>
    <scope>NUCLEOTIDE SEQUENCE [LARGE SCALE GENOMIC DNA]</scope>
    <source>
        <strain evidence="2">ATCC BAA-1111 / DSM 21527 / NCTC 11395 / H</strain>
    </source>
</reference>
<dbReference type="EMBL" id="CP002959">
    <property type="protein sequence ID" value="AFM12534.1"/>
    <property type="molecule type" value="Genomic_DNA"/>
</dbReference>
<sequence>MSAAKLTLKLEKSAIRKAKTYAKANRTSLSRIVEAYFNEISTTSNGSANPKISPLVRSLSGVIKNKDIDYKKELTKILSEKHGVH</sequence>
<gene>
    <name evidence="1" type="ordered locus">Turpa_1887</name>
</gene>
<dbReference type="Pfam" id="PF19891">
    <property type="entry name" value="DUF6364"/>
    <property type="match status" value="1"/>
</dbReference>
<dbReference type="InterPro" id="IPR045944">
    <property type="entry name" value="DUF6364"/>
</dbReference>
<dbReference type="OrthoDB" id="1121643at2"/>
<proteinExistence type="predicted"/>